<accession>A0A1M6IHQ2</accession>
<evidence type="ECO:0000313" key="1">
    <source>
        <dbReference type="EMBL" id="SHJ33981.1"/>
    </source>
</evidence>
<name>A0A1M6IHQ2_9CLOT</name>
<dbReference type="AlphaFoldDB" id="A0A1M6IHQ2"/>
<protein>
    <recommendedName>
        <fullName evidence="3">Lipoprotein</fullName>
    </recommendedName>
</protein>
<dbReference type="EMBL" id="FQZO01000004">
    <property type="protein sequence ID" value="SHJ33981.1"/>
    <property type="molecule type" value="Genomic_DNA"/>
</dbReference>
<evidence type="ECO:0008006" key="3">
    <source>
        <dbReference type="Google" id="ProtNLM"/>
    </source>
</evidence>
<dbReference type="RefSeq" id="WP_073007880.1">
    <property type="nucleotide sequence ID" value="NZ_FQZO01000004.1"/>
</dbReference>
<dbReference type="PROSITE" id="PS51257">
    <property type="entry name" value="PROKAR_LIPOPROTEIN"/>
    <property type="match status" value="1"/>
</dbReference>
<sequence>MYKRLISILSLFFIGMIISACNLKSPINKEANSYTLIEKENSAPIYDAKTDKIVAQAYKNFHISLDKVKANRAYFSLSIHENPNGNPTNKEFYIPIKYLKKTYKDPFLILEIISTDMLSLKENAEIYDDNDNPIAKFTENIGAMRFIQKTDKGYQLVIANNLVYIKEGDIIIIPQKQ</sequence>
<evidence type="ECO:0000313" key="2">
    <source>
        <dbReference type="Proteomes" id="UP000184080"/>
    </source>
</evidence>
<proteinExistence type="predicted"/>
<reference evidence="1 2" key="1">
    <citation type="submission" date="2016-11" db="EMBL/GenBank/DDBJ databases">
        <authorList>
            <person name="Jaros S."/>
            <person name="Januszkiewicz K."/>
            <person name="Wedrychowicz H."/>
        </authorList>
    </citation>
    <scope>NUCLEOTIDE SEQUENCE [LARGE SCALE GENOMIC DNA]</scope>
    <source>
        <strain evidence="1 2">DSM 21864</strain>
    </source>
</reference>
<keyword evidence="2" id="KW-1185">Reference proteome</keyword>
<dbReference type="Proteomes" id="UP000184080">
    <property type="component" value="Unassembled WGS sequence"/>
</dbReference>
<gene>
    <name evidence="1" type="ORF">SAMN05444401_2830</name>
</gene>
<organism evidence="1 2">
    <name type="scientific">Clostridium amylolyticum</name>
    <dbReference type="NCBI Taxonomy" id="1121298"/>
    <lineage>
        <taxon>Bacteria</taxon>
        <taxon>Bacillati</taxon>
        <taxon>Bacillota</taxon>
        <taxon>Clostridia</taxon>
        <taxon>Eubacteriales</taxon>
        <taxon>Clostridiaceae</taxon>
        <taxon>Clostridium</taxon>
    </lineage>
</organism>